<dbReference type="InterPro" id="IPR014966">
    <property type="entry name" value="FRG-dom"/>
</dbReference>
<gene>
    <name evidence="3" type="ORF">HBE96_20095</name>
</gene>
<accession>A0A7Y0EK14</accession>
<evidence type="ECO:0000256" key="1">
    <source>
        <dbReference type="SAM" id="MobiDB-lite"/>
    </source>
</evidence>
<dbReference type="Pfam" id="PF08867">
    <property type="entry name" value="FRG"/>
    <property type="match status" value="1"/>
</dbReference>
<dbReference type="AlphaFoldDB" id="A0A7Y0EK14"/>
<evidence type="ECO:0000259" key="2">
    <source>
        <dbReference type="SMART" id="SM00901"/>
    </source>
</evidence>
<feature type="compositionally biased region" description="Low complexity" evidence="1">
    <location>
        <begin position="1"/>
        <end position="23"/>
    </location>
</feature>
<dbReference type="Proteomes" id="UP000537131">
    <property type="component" value="Unassembled WGS sequence"/>
</dbReference>
<comment type="caution">
    <text evidence="3">The sequence shown here is derived from an EMBL/GenBank/DDBJ whole genome shotgun (WGS) entry which is preliminary data.</text>
</comment>
<evidence type="ECO:0000313" key="3">
    <source>
        <dbReference type="EMBL" id="NMM64899.1"/>
    </source>
</evidence>
<sequence length="309" mass="35798">MSRNHVSHVNNVSDVSDVNNIDNSKTEPVEKVSKKVSQCEEKIKSVEEYLNAIDSIYKKFWEENQSNDTIKYSPKIWYRGVRAQDYEMLPSISRNGLNVSHETIFLSKFKSKSIPYLGQLPAYPFSKGLSGYWDWMFLMQHYGVPTRLMDWSEDALVALLFAINVDATDKELAKDPAVWCLNPVKLNEAFKFNDVYPLGYIPNVEEKEVYEMFGPEQSGFVNKKPCAVYGPLNSTRIVAQKGVFTIFPYNNNMTEFDKLLDSSDYMEKLIICKDSREDITEQLRKYGINYAQLFPEIEYVSKEIFEEGY</sequence>
<evidence type="ECO:0000313" key="4">
    <source>
        <dbReference type="Proteomes" id="UP000537131"/>
    </source>
</evidence>
<feature type="domain" description="FRG" evidence="2">
    <location>
        <begin position="72"/>
        <end position="179"/>
    </location>
</feature>
<protein>
    <submittedName>
        <fullName evidence="3">FRG domain-containing protein</fullName>
    </submittedName>
</protein>
<proteinExistence type="predicted"/>
<reference evidence="3 4" key="2">
    <citation type="submission" date="2020-06" db="EMBL/GenBank/DDBJ databases">
        <title>Complete Genome Sequence of Clostridium muelleri sp. nov. P21T, an Acid-Alcohol Producing Acetogen Isolated from Old Hay.</title>
        <authorList>
            <person name="Duncan K.E."/>
            <person name="Tanner R.S."/>
        </authorList>
    </citation>
    <scope>NUCLEOTIDE SEQUENCE [LARGE SCALE GENOMIC DNA]</scope>
    <source>
        <strain evidence="3 4">P21</strain>
    </source>
</reference>
<dbReference type="RefSeq" id="WP_169299487.1">
    <property type="nucleotide sequence ID" value="NZ_JABBNI010000058.1"/>
</dbReference>
<dbReference type="SMART" id="SM00901">
    <property type="entry name" value="FRG"/>
    <property type="match status" value="1"/>
</dbReference>
<feature type="region of interest" description="Disordered" evidence="1">
    <location>
        <begin position="1"/>
        <end position="32"/>
    </location>
</feature>
<organism evidence="3 4">
    <name type="scientific">Clostridium muellerianum</name>
    <dbReference type="NCBI Taxonomy" id="2716538"/>
    <lineage>
        <taxon>Bacteria</taxon>
        <taxon>Bacillati</taxon>
        <taxon>Bacillota</taxon>
        <taxon>Clostridia</taxon>
        <taxon>Eubacteriales</taxon>
        <taxon>Clostridiaceae</taxon>
        <taxon>Clostridium</taxon>
    </lineage>
</organism>
<reference evidence="3 4" key="1">
    <citation type="submission" date="2020-04" db="EMBL/GenBank/DDBJ databases">
        <authorList>
            <person name="Doyle D.A."/>
        </authorList>
    </citation>
    <scope>NUCLEOTIDE SEQUENCE [LARGE SCALE GENOMIC DNA]</scope>
    <source>
        <strain evidence="3 4">P21</strain>
    </source>
</reference>
<dbReference type="EMBL" id="JABBNI010000058">
    <property type="protein sequence ID" value="NMM64899.1"/>
    <property type="molecule type" value="Genomic_DNA"/>
</dbReference>
<name>A0A7Y0EK14_9CLOT</name>
<keyword evidence="4" id="KW-1185">Reference proteome</keyword>